<dbReference type="STRING" id="91928.A0A0D1ZVV5"/>
<evidence type="ECO:0000313" key="3">
    <source>
        <dbReference type="Proteomes" id="UP000053328"/>
    </source>
</evidence>
<dbReference type="AlphaFoldDB" id="A0A0D1ZVV5"/>
<dbReference type="VEuPathDB" id="FungiDB:PV08_04027"/>
<dbReference type="Proteomes" id="UP000053328">
    <property type="component" value="Unassembled WGS sequence"/>
</dbReference>
<accession>A0A0D1ZVV5</accession>
<dbReference type="RefSeq" id="XP_016237053.1">
    <property type="nucleotide sequence ID" value="XM_016378376.1"/>
</dbReference>
<keyword evidence="3" id="KW-1185">Reference proteome</keyword>
<dbReference type="InterPro" id="IPR010730">
    <property type="entry name" value="HET"/>
</dbReference>
<dbReference type="HOGENOM" id="CLU_004184_7_0_1"/>
<dbReference type="PANTHER" id="PTHR24148">
    <property type="entry name" value="ANKYRIN REPEAT DOMAIN-CONTAINING PROTEIN 39 HOMOLOG-RELATED"/>
    <property type="match status" value="1"/>
</dbReference>
<feature type="domain" description="Heterokaryon incompatibility" evidence="1">
    <location>
        <begin position="108"/>
        <end position="259"/>
    </location>
</feature>
<sequence>MNFIAAVGVGLLGWLLSDDRRDPTSLYNVSKEAFHNFKQSRVLASTGFDSSLSYAPLWRDDLNLPSFQYTPISDPREIRLIKVTCEGNDRHFRSDFVHVNVDTPSHAYVAISYTWDDPQPVSTIPCGSSQHLHLTQSVSNILQNLLEPGETILLWIDALCIDQKNVSERESQVGLMRDIYRNAVQVAIMLGEPIEETATAMDFMVPLRAAMENIQQRGQLLSLERVVSETGVDYPSAQWTALRRFLQHRWFTRIWVVQEYAVGSDPIFIGPNRAVKSSDLVAVLELLTRNALFLLVGAEHTRPNQGHRSPAGFVDFPYVEFVRELTQKGLKQGKLIPSLEFLLPMFRTRDATDKRDKIIALLGIAEDGDDEALRPNYRIPVEDVYLQFAGHLLSRADTTYMLHHAGIGDTRALSTLPSWVPDWSTVYRFGIYGTPSAYMEYRTGTYTLPRITYQNGSKTIKLSGIVVDSIDVISRVSQFAAFSGSMKDDEIHLYAEQILPWVKDTQGALLTLSTISDRGAWKSVPYPATNQTLYDAYCETLIGNKTLFDPRVVDSTKLCRLFEKWMTILPRHLQRDSTLDYEELKDVEHFDKIFTQATAEKRFFTTRSGLIGLSSPGIQPKDLVVAFAGGAAPFIIRKNNANNRYILVKEAYIHGLMKGRGVDMDNLTEIELE</sequence>
<dbReference type="EMBL" id="KN847494">
    <property type="protein sequence ID" value="KIW16837.1"/>
    <property type="molecule type" value="Genomic_DNA"/>
</dbReference>
<organism evidence="2 3">
    <name type="scientific">Exophiala spinifera</name>
    <dbReference type="NCBI Taxonomy" id="91928"/>
    <lineage>
        <taxon>Eukaryota</taxon>
        <taxon>Fungi</taxon>
        <taxon>Dikarya</taxon>
        <taxon>Ascomycota</taxon>
        <taxon>Pezizomycotina</taxon>
        <taxon>Eurotiomycetes</taxon>
        <taxon>Chaetothyriomycetidae</taxon>
        <taxon>Chaetothyriales</taxon>
        <taxon>Herpotrichiellaceae</taxon>
        <taxon>Exophiala</taxon>
    </lineage>
</organism>
<dbReference type="InterPro" id="IPR052895">
    <property type="entry name" value="HetReg/Transcr_Mod"/>
</dbReference>
<dbReference type="Pfam" id="PF06985">
    <property type="entry name" value="HET"/>
    <property type="match status" value="1"/>
</dbReference>
<dbReference type="Pfam" id="PF26639">
    <property type="entry name" value="Het-6_barrel"/>
    <property type="match status" value="1"/>
</dbReference>
<evidence type="ECO:0000313" key="2">
    <source>
        <dbReference type="EMBL" id="KIW16837.1"/>
    </source>
</evidence>
<dbReference type="PANTHER" id="PTHR24148:SF64">
    <property type="entry name" value="HETEROKARYON INCOMPATIBILITY DOMAIN-CONTAINING PROTEIN"/>
    <property type="match status" value="1"/>
</dbReference>
<gene>
    <name evidence="2" type="ORF">PV08_04027</name>
</gene>
<dbReference type="OrthoDB" id="4161734at2759"/>
<proteinExistence type="predicted"/>
<dbReference type="GeneID" id="27331110"/>
<evidence type="ECO:0000259" key="1">
    <source>
        <dbReference type="Pfam" id="PF06985"/>
    </source>
</evidence>
<protein>
    <recommendedName>
        <fullName evidence="1">Heterokaryon incompatibility domain-containing protein</fullName>
    </recommendedName>
</protein>
<reference evidence="2 3" key="1">
    <citation type="submission" date="2015-01" db="EMBL/GenBank/DDBJ databases">
        <title>The Genome Sequence of Exophiala spinifera CBS89968.</title>
        <authorList>
            <consortium name="The Broad Institute Genomics Platform"/>
            <person name="Cuomo C."/>
            <person name="de Hoog S."/>
            <person name="Gorbushina A."/>
            <person name="Stielow B."/>
            <person name="Teixiera M."/>
            <person name="Abouelleil A."/>
            <person name="Chapman S.B."/>
            <person name="Priest M."/>
            <person name="Young S.K."/>
            <person name="Wortman J."/>
            <person name="Nusbaum C."/>
            <person name="Birren B."/>
        </authorList>
    </citation>
    <scope>NUCLEOTIDE SEQUENCE [LARGE SCALE GENOMIC DNA]</scope>
    <source>
        <strain evidence="2 3">CBS 89968</strain>
    </source>
</reference>
<name>A0A0D1ZVV5_9EURO</name>